<protein>
    <submittedName>
        <fullName evidence="7">Serine protease AprX</fullName>
        <ecNumber evidence="7">3.4.21.-</ecNumber>
    </submittedName>
</protein>
<dbReference type="RefSeq" id="WP_070109896.1">
    <property type="nucleotide sequence ID" value="NZ_LZFO01000010.1"/>
</dbReference>
<dbReference type="PROSITE" id="PS00136">
    <property type="entry name" value="SUBTILASE_ASP"/>
    <property type="match status" value="1"/>
</dbReference>
<dbReference type="PRINTS" id="PR00723">
    <property type="entry name" value="SUBTILISIN"/>
</dbReference>
<accession>A0A1E8F006</accession>
<dbReference type="EMBL" id="LZFO01000010">
    <property type="protein sequence ID" value="OFI06612.1"/>
    <property type="molecule type" value="Genomic_DNA"/>
</dbReference>
<dbReference type="InterPro" id="IPR050131">
    <property type="entry name" value="Peptidase_S8_subtilisin-like"/>
</dbReference>
<evidence type="ECO:0000259" key="6">
    <source>
        <dbReference type="Pfam" id="PF00082"/>
    </source>
</evidence>
<name>A0A1E8F006_9CLOT</name>
<dbReference type="PATRIC" id="fig|1121290.3.peg.958"/>
<evidence type="ECO:0000256" key="1">
    <source>
        <dbReference type="ARBA" id="ARBA00011073"/>
    </source>
</evidence>
<dbReference type="InterPro" id="IPR022398">
    <property type="entry name" value="Peptidase_S8_His-AS"/>
</dbReference>
<keyword evidence="8" id="KW-1185">Reference proteome</keyword>
<evidence type="ECO:0000313" key="7">
    <source>
        <dbReference type="EMBL" id="OFI06612.1"/>
    </source>
</evidence>
<dbReference type="InterPro" id="IPR037045">
    <property type="entry name" value="S8pro/Inhibitor_I9_sf"/>
</dbReference>
<dbReference type="OrthoDB" id="9798386at2"/>
<dbReference type="PROSITE" id="PS51892">
    <property type="entry name" value="SUBTILASE"/>
    <property type="match status" value="1"/>
</dbReference>
<dbReference type="Proteomes" id="UP000175744">
    <property type="component" value="Unassembled WGS sequence"/>
</dbReference>
<evidence type="ECO:0000256" key="5">
    <source>
        <dbReference type="PROSITE-ProRule" id="PRU01240"/>
    </source>
</evidence>
<dbReference type="GO" id="GO:0006508">
    <property type="term" value="P:proteolysis"/>
    <property type="evidence" value="ECO:0007669"/>
    <property type="project" value="UniProtKB-KW"/>
</dbReference>
<dbReference type="GO" id="GO:0004252">
    <property type="term" value="F:serine-type endopeptidase activity"/>
    <property type="evidence" value="ECO:0007669"/>
    <property type="project" value="UniProtKB-UniRule"/>
</dbReference>
<reference evidence="7 8" key="1">
    <citation type="submission" date="2016-06" db="EMBL/GenBank/DDBJ databases">
        <title>Genome sequence of Clostridium acetireducens DSM 10703.</title>
        <authorList>
            <person name="Poehlein A."/>
            <person name="Fluechter S."/>
            <person name="Duerre P."/>
            <person name="Daniel R."/>
        </authorList>
    </citation>
    <scope>NUCLEOTIDE SEQUENCE [LARGE SCALE GENOMIC DNA]</scope>
    <source>
        <strain evidence="7 8">DSM 10703</strain>
    </source>
</reference>
<dbReference type="InterPro" id="IPR023827">
    <property type="entry name" value="Peptidase_S8_Asp-AS"/>
</dbReference>
<dbReference type="SUPFAM" id="SSF52743">
    <property type="entry name" value="Subtilisin-like"/>
    <property type="match status" value="1"/>
</dbReference>
<organism evidence="7 8">
    <name type="scientific">Clostridium acetireducens DSM 10703</name>
    <dbReference type="NCBI Taxonomy" id="1121290"/>
    <lineage>
        <taxon>Bacteria</taxon>
        <taxon>Bacillati</taxon>
        <taxon>Bacillota</taxon>
        <taxon>Clostridia</taxon>
        <taxon>Eubacteriales</taxon>
        <taxon>Clostridiaceae</taxon>
        <taxon>Clostridium</taxon>
    </lineage>
</organism>
<dbReference type="PANTHER" id="PTHR43806">
    <property type="entry name" value="PEPTIDASE S8"/>
    <property type="match status" value="1"/>
</dbReference>
<sequence>MFSIKNKLDKNLKISIENKYYKYYRVLIICKNMQKKVENKIKIYKGTIIHSIPIINCICAKLSPYTINRILEYPQVEYVTYDNQAIICGKSVASANNIYINNKYKLTGKDIGIGIVDTGVFPHRDLLNPKNKICKFLDLINKYQYPYDDNGHGTFISGIICGSGYSSKGVYKGIAENSHIYSIKAFNSLGRAFVSDILYSIQTLIKESKEHNIKIICLPFEILNNDYNILSLFSNIFDKAIKNNIIIIVPSGNNGNFQGSIQGIATLKNCITVGGLDTTSSNIKSYEFSSAGPFNKLEKPNLSAACVNICSLNCDNQYISERNGMKIYPNNLELPYTCYTGTSCSAAFISGVCALLYENNPQLTFNDILSLLKVSCKLVNVSKWIQGNGVIDINSLLP</sequence>
<comment type="similarity">
    <text evidence="1 5">Belongs to the peptidase S8 family.</text>
</comment>
<dbReference type="InterPro" id="IPR000209">
    <property type="entry name" value="Peptidase_S8/S53_dom"/>
</dbReference>
<evidence type="ECO:0000256" key="2">
    <source>
        <dbReference type="ARBA" id="ARBA00022670"/>
    </source>
</evidence>
<comment type="caution">
    <text evidence="7">The sequence shown here is derived from an EMBL/GenBank/DDBJ whole genome shotgun (WGS) entry which is preliminary data.</text>
</comment>
<feature type="active site" description="Charge relay system" evidence="5">
    <location>
        <position position="117"/>
    </location>
</feature>
<dbReference type="Pfam" id="PF00082">
    <property type="entry name" value="Peptidase_S8"/>
    <property type="match status" value="1"/>
</dbReference>
<dbReference type="PANTHER" id="PTHR43806:SF11">
    <property type="entry name" value="CEREVISIN-RELATED"/>
    <property type="match status" value="1"/>
</dbReference>
<dbReference type="InterPro" id="IPR036852">
    <property type="entry name" value="Peptidase_S8/S53_dom_sf"/>
</dbReference>
<feature type="domain" description="Peptidase S8/S53" evidence="6">
    <location>
        <begin position="108"/>
        <end position="381"/>
    </location>
</feature>
<evidence type="ECO:0000313" key="8">
    <source>
        <dbReference type="Proteomes" id="UP000175744"/>
    </source>
</evidence>
<gene>
    <name evidence="7" type="primary">aprX</name>
    <name evidence="7" type="ORF">CLOACE_09540</name>
</gene>
<dbReference type="AlphaFoldDB" id="A0A1E8F006"/>
<dbReference type="Gene3D" id="3.30.70.80">
    <property type="entry name" value="Peptidase S8 propeptide/proteinase inhibitor I9"/>
    <property type="match status" value="1"/>
</dbReference>
<keyword evidence="3 5" id="KW-0378">Hydrolase</keyword>
<dbReference type="STRING" id="1121290.CLAOCE_09540"/>
<keyword evidence="2 5" id="KW-0645">Protease</keyword>
<keyword evidence="4 5" id="KW-0720">Serine protease</keyword>
<evidence type="ECO:0000256" key="3">
    <source>
        <dbReference type="ARBA" id="ARBA00022801"/>
    </source>
</evidence>
<feature type="active site" description="Charge relay system" evidence="5">
    <location>
        <position position="343"/>
    </location>
</feature>
<feature type="active site" description="Charge relay system" evidence="5">
    <location>
        <position position="152"/>
    </location>
</feature>
<dbReference type="EC" id="3.4.21.-" evidence="7"/>
<dbReference type="Gene3D" id="3.40.50.200">
    <property type="entry name" value="Peptidase S8/S53 domain"/>
    <property type="match status" value="1"/>
</dbReference>
<dbReference type="PROSITE" id="PS00137">
    <property type="entry name" value="SUBTILASE_HIS"/>
    <property type="match status" value="1"/>
</dbReference>
<proteinExistence type="inferred from homology"/>
<evidence type="ECO:0000256" key="4">
    <source>
        <dbReference type="ARBA" id="ARBA00022825"/>
    </source>
</evidence>
<dbReference type="InterPro" id="IPR015500">
    <property type="entry name" value="Peptidase_S8_subtilisin-rel"/>
</dbReference>